<keyword evidence="4" id="KW-1185">Reference proteome</keyword>
<feature type="region of interest" description="Disordered" evidence="1">
    <location>
        <begin position="1"/>
        <end position="88"/>
    </location>
</feature>
<dbReference type="SUPFAM" id="SSF52047">
    <property type="entry name" value="RNI-like"/>
    <property type="match status" value="2"/>
</dbReference>
<name>A0A226E024_FOLCA</name>
<protein>
    <recommendedName>
        <fullName evidence="2">F-box domain-containing protein</fullName>
    </recommendedName>
</protein>
<sequence length="642" mass="75239">MRRRRGPKRKTVPPPPSPPAKNEIDDDDETEDDDVEVEVVDESTTVHPYDGRLRSRKRRDAVASRPRYQRRRRRSSSSSRPPTPRLIRIDDRGNFIESGEGVPDPFKWQGTVHPLLIPDVLVNVMLRLEFSDFRNTQLVCKQWRMECLRIMPLRTSIYLNCFKDVAGFMRIHENCHHRFTHMRIGHNLNLQDHLMQRFFSKFGPYIEYLHLEAHWIPASLRRILFEKLPNLEEFILCSQRICEFNFLPSSSRHEPEQKLPNVKILRVEAKFETSGCHFLQELLSVMPNLTVVTGFDSMKGKRLSTAPKFSRLGSLHYEQWDNQTDTLADGIDADLIFSKILYRNRHFRFTSLKSVKVVFDVDMVYHLRVLPLKSLEIIVPSQTFESWHPRQVHLFSHILSFNKTLKSLKVNYCSGKTKLFSTFDGIKHMNSLRHLTLHRVSGNLDFLSLIPQLKSLHMTQEDFFEYYDEFHVHEQKPHKLESLKLYYTSWSVSSLFVELPRPAKVLNVMQIIIQRFPKLKSFRMESITDRALDMIYAMMPQLEELEVTNGSFTSAGLSGIPITDESLCAIVRRLGLKEIKTEFCYEFTQPMIQWASKIWKDRGSEVIINPYCGNMEVEQIHEFLNENGPIHVSIPDFPVYKE</sequence>
<gene>
    <name evidence="3" type="ORF">Fcan01_14211</name>
</gene>
<dbReference type="Proteomes" id="UP000198287">
    <property type="component" value="Unassembled WGS sequence"/>
</dbReference>
<dbReference type="AlphaFoldDB" id="A0A226E024"/>
<dbReference type="PANTHER" id="PTHR38926">
    <property type="entry name" value="F-BOX DOMAIN CONTAINING PROTEIN, EXPRESSED"/>
    <property type="match status" value="1"/>
</dbReference>
<dbReference type="Gene3D" id="3.80.10.10">
    <property type="entry name" value="Ribonuclease Inhibitor"/>
    <property type="match status" value="1"/>
</dbReference>
<dbReference type="InterPro" id="IPR001810">
    <property type="entry name" value="F-box_dom"/>
</dbReference>
<feature type="domain" description="F-box" evidence="2">
    <location>
        <begin position="118"/>
        <end position="144"/>
    </location>
</feature>
<organism evidence="3 4">
    <name type="scientific">Folsomia candida</name>
    <name type="common">Springtail</name>
    <dbReference type="NCBI Taxonomy" id="158441"/>
    <lineage>
        <taxon>Eukaryota</taxon>
        <taxon>Metazoa</taxon>
        <taxon>Ecdysozoa</taxon>
        <taxon>Arthropoda</taxon>
        <taxon>Hexapoda</taxon>
        <taxon>Collembola</taxon>
        <taxon>Entomobryomorpha</taxon>
        <taxon>Isotomoidea</taxon>
        <taxon>Isotomidae</taxon>
        <taxon>Proisotominae</taxon>
        <taxon>Folsomia</taxon>
    </lineage>
</organism>
<reference evidence="3 4" key="1">
    <citation type="submission" date="2015-12" db="EMBL/GenBank/DDBJ databases">
        <title>The genome of Folsomia candida.</title>
        <authorList>
            <person name="Faddeeva A."/>
            <person name="Derks M.F."/>
            <person name="Anvar Y."/>
            <person name="Smit S."/>
            <person name="Van Straalen N."/>
            <person name="Roelofs D."/>
        </authorList>
    </citation>
    <scope>NUCLEOTIDE SEQUENCE [LARGE SCALE GENOMIC DNA]</scope>
    <source>
        <strain evidence="3 4">VU population</strain>
        <tissue evidence="3">Whole body</tissue>
    </source>
</reference>
<feature type="compositionally biased region" description="Basic residues" evidence="1">
    <location>
        <begin position="1"/>
        <end position="11"/>
    </location>
</feature>
<dbReference type="PANTHER" id="PTHR38926:SF72">
    <property type="entry name" value="IM:7136021-RELATED"/>
    <property type="match status" value="1"/>
</dbReference>
<comment type="caution">
    <text evidence="3">The sequence shown here is derived from an EMBL/GenBank/DDBJ whole genome shotgun (WGS) entry which is preliminary data.</text>
</comment>
<evidence type="ECO:0000256" key="1">
    <source>
        <dbReference type="SAM" id="MobiDB-lite"/>
    </source>
</evidence>
<dbReference type="Pfam" id="PF00646">
    <property type="entry name" value="F-box"/>
    <property type="match status" value="1"/>
</dbReference>
<accession>A0A226E024</accession>
<feature type="compositionally biased region" description="Acidic residues" evidence="1">
    <location>
        <begin position="24"/>
        <end position="41"/>
    </location>
</feature>
<evidence type="ECO:0000313" key="4">
    <source>
        <dbReference type="Proteomes" id="UP000198287"/>
    </source>
</evidence>
<evidence type="ECO:0000313" key="3">
    <source>
        <dbReference type="EMBL" id="OXA51095.1"/>
    </source>
</evidence>
<proteinExistence type="predicted"/>
<evidence type="ECO:0000259" key="2">
    <source>
        <dbReference type="Pfam" id="PF00646"/>
    </source>
</evidence>
<dbReference type="InterPro" id="IPR032675">
    <property type="entry name" value="LRR_dom_sf"/>
</dbReference>
<dbReference type="EMBL" id="LNIX01000008">
    <property type="protein sequence ID" value="OXA51095.1"/>
    <property type="molecule type" value="Genomic_DNA"/>
</dbReference>